<name>A0A9P9YJ59_9MUSC</name>
<reference evidence="1" key="1">
    <citation type="journal article" date="2023" name="Genome Biol. Evol.">
        <title>Long-read-based Genome Assembly of Drosophila gunungcola Reveals Fewer Chemosensory Genes in Flower-breeding Species.</title>
        <authorList>
            <person name="Negi A."/>
            <person name="Liao B.Y."/>
            <person name="Yeh S.D."/>
        </authorList>
    </citation>
    <scope>NUCLEOTIDE SEQUENCE</scope>
    <source>
        <strain evidence="1">Sukarami</strain>
    </source>
</reference>
<dbReference type="AlphaFoldDB" id="A0A9P9YJ59"/>
<comment type="caution">
    <text evidence="1">The sequence shown here is derived from an EMBL/GenBank/DDBJ whole genome shotgun (WGS) entry which is preliminary data.</text>
</comment>
<evidence type="ECO:0000313" key="1">
    <source>
        <dbReference type="EMBL" id="KAI8037923.1"/>
    </source>
</evidence>
<protein>
    <submittedName>
        <fullName evidence="1">Uncharacterized protein</fullName>
    </submittedName>
</protein>
<dbReference type="Proteomes" id="UP001059596">
    <property type="component" value="Unassembled WGS sequence"/>
</dbReference>
<accession>A0A9P9YJ59</accession>
<proteinExistence type="predicted"/>
<keyword evidence="2" id="KW-1185">Reference proteome</keyword>
<sequence>MCRSCSQPGPLGPICTTRDWVSLAAYMLTTIDAQQFRIVAYQIEDKQTGRAPAARDPNVHDPQSTQCIHLRPVGLLQERAVIMVSVGMNIGIGKHHRGHGKVRNRPLRFDQSGKFIAFHIDTEKNARKVHRQVAHVITGLV</sequence>
<evidence type="ECO:0000313" key="2">
    <source>
        <dbReference type="Proteomes" id="UP001059596"/>
    </source>
</evidence>
<gene>
    <name evidence="1" type="ORF">M5D96_009424</name>
</gene>
<dbReference type="EMBL" id="JAMKOV010000010">
    <property type="protein sequence ID" value="KAI8037923.1"/>
    <property type="molecule type" value="Genomic_DNA"/>
</dbReference>
<organism evidence="1 2">
    <name type="scientific">Drosophila gunungcola</name>
    <name type="common">fruit fly</name>
    <dbReference type="NCBI Taxonomy" id="103775"/>
    <lineage>
        <taxon>Eukaryota</taxon>
        <taxon>Metazoa</taxon>
        <taxon>Ecdysozoa</taxon>
        <taxon>Arthropoda</taxon>
        <taxon>Hexapoda</taxon>
        <taxon>Insecta</taxon>
        <taxon>Pterygota</taxon>
        <taxon>Neoptera</taxon>
        <taxon>Endopterygota</taxon>
        <taxon>Diptera</taxon>
        <taxon>Brachycera</taxon>
        <taxon>Muscomorpha</taxon>
        <taxon>Ephydroidea</taxon>
        <taxon>Drosophilidae</taxon>
        <taxon>Drosophila</taxon>
        <taxon>Sophophora</taxon>
    </lineage>
</organism>